<evidence type="ECO:0000256" key="2">
    <source>
        <dbReference type="SAM" id="SignalP"/>
    </source>
</evidence>
<feature type="chain" id="PRO_5004128742" evidence="2">
    <location>
        <begin position="23"/>
        <end position="431"/>
    </location>
</feature>
<sequence>MKTANKHWAWLLWGISALCASAEPGGQGVLRPANALNDNCFKTASAVVPEICGKVEVRWKLSALMGEPVGNYGLVWSLTSVRLLADDGLGAKPRSYPVASLPPALARAARGSELTLEGLAHIKGAKNLTLHFDTGAPTRPDGKVSFNVAGSPDWDAFLIADTRRPQNWHSRCDAKHRIYAPAAEAKDIIRKGVVLERLEVCPGTRASIGNLETAIRKHCEQGGREAFCPREDPGKPDSAKPKSKAPPTRTDYLEEAQDRMNTARQHAQMTAAFRAEAQASCEREANAAQNKADACVRKACAMPPGLPSSASCTGIPQRPVRGLHLTAAGCDRACQQKAEERISRELKERQTAWDARWGERARQCQPLFEAEETAATCRATAAQRCATPGVEVQSCVQKRMANAPTQNDAATALRQQKQQRTKTPQRPVFLD</sequence>
<dbReference type="STRING" id="1123367.GCA_000621305_00212"/>
<comment type="caution">
    <text evidence="3">The sequence shown here is derived from an EMBL/GenBank/DDBJ whole genome shotgun (WGS) entry which is preliminary data.</text>
</comment>
<feature type="signal peptide" evidence="2">
    <location>
        <begin position="1"/>
        <end position="22"/>
    </location>
</feature>
<dbReference type="RefSeq" id="WP_004335257.1">
    <property type="nucleotide sequence ID" value="NZ_AMXE01000013.1"/>
</dbReference>
<reference evidence="3 4" key="1">
    <citation type="submission" date="2012-09" db="EMBL/GenBank/DDBJ databases">
        <title>Draft Genome Sequences of 6 Strains from Genus Thauera.</title>
        <authorList>
            <person name="Liu B."/>
            <person name="Shapleigh J.P."/>
            <person name="Frostegard A.H."/>
        </authorList>
    </citation>
    <scope>NUCLEOTIDE SEQUENCE [LARGE SCALE GENOMIC DNA]</scope>
    <source>
        <strain evidence="4">47Lol / DSM 12138</strain>
    </source>
</reference>
<dbReference type="AlphaFoldDB" id="N6Z515"/>
<protein>
    <submittedName>
        <fullName evidence="3">Uncharacterized protein</fullName>
    </submittedName>
</protein>
<keyword evidence="2" id="KW-0732">Signal</keyword>
<feature type="region of interest" description="Disordered" evidence="1">
    <location>
        <begin position="402"/>
        <end position="431"/>
    </location>
</feature>
<feature type="compositionally biased region" description="Basic and acidic residues" evidence="1">
    <location>
        <begin position="224"/>
        <end position="240"/>
    </location>
</feature>
<dbReference type="OrthoDB" id="8892354at2"/>
<feature type="compositionally biased region" description="Low complexity" evidence="1">
    <location>
        <begin position="414"/>
        <end position="431"/>
    </location>
</feature>
<dbReference type="EMBL" id="AMXE01000013">
    <property type="protein sequence ID" value="ENO89513.1"/>
    <property type="molecule type" value="Genomic_DNA"/>
</dbReference>
<dbReference type="Proteomes" id="UP000013232">
    <property type="component" value="Unassembled WGS sequence"/>
</dbReference>
<feature type="region of interest" description="Disordered" evidence="1">
    <location>
        <begin position="224"/>
        <end position="249"/>
    </location>
</feature>
<proteinExistence type="predicted"/>
<accession>N6Z515</accession>
<evidence type="ECO:0000313" key="4">
    <source>
        <dbReference type="Proteomes" id="UP000013232"/>
    </source>
</evidence>
<gene>
    <name evidence="3" type="ORF">C666_05655</name>
</gene>
<name>N6Z515_THAL4</name>
<keyword evidence="4" id="KW-1185">Reference proteome</keyword>
<evidence type="ECO:0000256" key="1">
    <source>
        <dbReference type="SAM" id="MobiDB-lite"/>
    </source>
</evidence>
<evidence type="ECO:0000313" key="3">
    <source>
        <dbReference type="EMBL" id="ENO89513.1"/>
    </source>
</evidence>
<organism evidence="3 4">
    <name type="scientific">Thauera linaloolentis (strain DSM 12138 / JCM 21573 / CCUG 41526 / CIP 105981 / IAM 15112 / NBRC 102519 / 47Lol)</name>
    <dbReference type="NCBI Taxonomy" id="1123367"/>
    <lineage>
        <taxon>Bacteria</taxon>
        <taxon>Pseudomonadati</taxon>
        <taxon>Pseudomonadota</taxon>
        <taxon>Betaproteobacteria</taxon>
        <taxon>Rhodocyclales</taxon>
        <taxon>Zoogloeaceae</taxon>
        <taxon>Thauera</taxon>
    </lineage>
</organism>